<dbReference type="KEGG" id="mars:A8C75_12560"/>
<sequence length="99" mass="10765">MARNDHFDTVADWTQAAGLVDFEPRRPALSTPYGLAPVTVRVAGQEARSYALGPVPDPDDIDGRSPAVVVWHESDRVYLVASGQLEAETLLRIAASLYD</sequence>
<keyword evidence="2" id="KW-1185">Reference proteome</keyword>
<proteinExistence type="predicted"/>
<dbReference type="AlphaFoldDB" id="A0A1A9F0E7"/>
<evidence type="ECO:0000313" key="1">
    <source>
        <dbReference type="EMBL" id="ANG63223.1"/>
    </source>
</evidence>
<evidence type="ECO:0000313" key="2">
    <source>
        <dbReference type="Proteomes" id="UP000078070"/>
    </source>
</evidence>
<name>A0A1A9F0E7_9GAMM</name>
<reference evidence="2" key="1">
    <citation type="submission" date="2016-05" db="EMBL/GenBank/DDBJ databases">
        <authorList>
            <person name="Baek K."/>
            <person name="Yang S.-J."/>
        </authorList>
    </citation>
    <scope>NUCLEOTIDE SEQUENCE [LARGE SCALE GENOMIC DNA]</scope>
    <source>
        <strain evidence="2">ST58-10</strain>
    </source>
</reference>
<protein>
    <recommendedName>
        <fullName evidence="3">DUF4367 domain-containing protein</fullName>
    </recommendedName>
</protein>
<gene>
    <name evidence="1" type="ORF">A8C75_12560</name>
</gene>
<evidence type="ECO:0008006" key="3">
    <source>
        <dbReference type="Google" id="ProtNLM"/>
    </source>
</evidence>
<reference evidence="1 2" key="2">
    <citation type="journal article" date="2018" name="Int. J. Syst. Evol. Microbiol.">
        <title>Marinobacterium aestuarii sp. nov., a benzene-degrading marine bacterium isolated from estuary sediment.</title>
        <authorList>
            <person name="Bae S.S."/>
            <person name="Jung J."/>
            <person name="Chung D."/>
            <person name="Baek K."/>
        </authorList>
    </citation>
    <scope>NUCLEOTIDE SEQUENCE [LARGE SCALE GENOMIC DNA]</scope>
    <source>
        <strain evidence="1 2">ST58-10</strain>
    </source>
</reference>
<accession>A0A1A9F0E7</accession>
<dbReference type="Proteomes" id="UP000078070">
    <property type="component" value="Chromosome"/>
</dbReference>
<organism evidence="1 2">
    <name type="scientific">Marinobacterium aestuarii</name>
    <dbReference type="NCBI Taxonomy" id="1821621"/>
    <lineage>
        <taxon>Bacteria</taxon>
        <taxon>Pseudomonadati</taxon>
        <taxon>Pseudomonadota</taxon>
        <taxon>Gammaproteobacteria</taxon>
        <taxon>Oceanospirillales</taxon>
        <taxon>Oceanospirillaceae</taxon>
        <taxon>Marinobacterium</taxon>
    </lineage>
</organism>
<dbReference type="EMBL" id="CP015839">
    <property type="protein sequence ID" value="ANG63223.1"/>
    <property type="molecule type" value="Genomic_DNA"/>
</dbReference>